<dbReference type="NCBIfam" id="NF001325">
    <property type="entry name" value="PRK00259.1-3"/>
    <property type="match status" value="1"/>
</dbReference>
<dbReference type="InterPro" id="IPR006008">
    <property type="entry name" value="YciB"/>
</dbReference>
<dbReference type="PANTHER" id="PTHR36917:SF1">
    <property type="entry name" value="INNER MEMBRANE-SPANNING PROTEIN YCIB"/>
    <property type="match status" value="1"/>
</dbReference>
<keyword evidence="5" id="KW-0997">Cell inner membrane</keyword>
<dbReference type="OrthoDB" id="9788219at2"/>
<keyword evidence="2 5" id="KW-0812">Transmembrane</keyword>
<keyword evidence="3 5" id="KW-1133">Transmembrane helix</keyword>
<gene>
    <name evidence="5" type="primary">yciB</name>
    <name evidence="6" type="ORF">SAMN02745117_02315</name>
</gene>
<comment type="function">
    <text evidence="5">Plays a role in cell envelope biogenesis, maintenance of cell envelope integrity and membrane homeostasis.</text>
</comment>
<evidence type="ECO:0000313" key="7">
    <source>
        <dbReference type="Proteomes" id="UP000184327"/>
    </source>
</evidence>
<protein>
    <recommendedName>
        <fullName evidence="5">Inner membrane-spanning protein YciB</fullName>
    </recommendedName>
</protein>
<comment type="subcellular location">
    <subcellularLocation>
        <location evidence="5">Cell inner membrane</location>
        <topology evidence="5">Multi-pass membrane protein</topology>
    </subcellularLocation>
</comment>
<dbReference type="Pfam" id="PF04279">
    <property type="entry name" value="IspA"/>
    <property type="match status" value="1"/>
</dbReference>
<feature type="transmembrane region" description="Helical" evidence="5">
    <location>
        <begin position="51"/>
        <end position="68"/>
    </location>
</feature>
<proteinExistence type="inferred from homology"/>
<dbReference type="Proteomes" id="UP000184327">
    <property type="component" value="Unassembled WGS sequence"/>
</dbReference>
<evidence type="ECO:0000313" key="6">
    <source>
        <dbReference type="EMBL" id="SHF62491.1"/>
    </source>
</evidence>
<accession>A0A1M5D693</accession>
<evidence type="ECO:0000256" key="3">
    <source>
        <dbReference type="ARBA" id="ARBA00022989"/>
    </source>
</evidence>
<dbReference type="PANTHER" id="PTHR36917">
    <property type="entry name" value="INTRACELLULAR SEPTATION PROTEIN A-RELATED"/>
    <property type="match status" value="1"/>
</dbReference>
<feature type="transmembrane region" description="Helical" evidence="5">
    <location>
        <begin position="152"/>
        <end position="169"/>
    </location>
</feature>
<evidence type="ECO:0000256" key="2">
    <source>
        <dbReference type="ARBA" id="ARBA00022692"/>
    </source>
</evidence>
<feature type="transmembrane region" description="Helical" evidence="5">
    <location>
        <begin position="20"/>
        <end position="39"/>
    </location>
</feature>
<dbReference type="EMBL" id="FQUZ01000031">
    <property type="protein sequence ID" value="SHF62491.1"/>
    <property type="molecule type" value="Genomic_DNA"/>
</dbReference>
<comment type="similarity">
    <text evidence="5">Belongs to the YciB family.</text>
</comment>
<evidence type="ECO:0000256" key="4">
    <source>
        <dbReference type="ARBA" id="ARBA00023136"/>
    </source>
</evidence>
<name>A0A1M5D693_9BURK</name>
<keyword evidence="7" id="KW-1185">Reference proteome</keyword>
<evidence type="ECO:0000256" key="1">
    <source>
        <dbReference type="ARBA" id="ARBA00022475"/>
    </source>
</evidence>
<reference evidence="6 7" key="1">
    <citation type="submission" date="2016-11" db="EMBL/GenBank/DDBJ databases">
        <authorList>
            <person name="Jaros S."/>
            <person name="Januszkiewicz K."/>
            <person name="Wedrychowicz H."/>
        </authorList>
    </citation>
    <scope>NUCLEOTIDE SEQUENCE [LARGE SCALE GENOMIC DNA]</scope>
    <source>
        <strain evidence="6 7">DSM 16112</strain>
    </source>
</reference>
<dbReference type="RefSeq" id="WP_073356835.1">
    <property type="nucleotide sequence ID" value="NZ_FQUZ01000031.1"/>
</dbReference>
<keyword evidence="1 5" id="KW-1003">Cell membrane</keyword>
<keyword evidence="4 5" id="KW-0472">Membrane</keyword>
<dbReference type="GO" id="GO:0005886">
    <property type="term" value="C:plasma membrane"/>
    <property type="evidence" value="ECO:0007669"/>
    <property type="project" value="UniProtKB-SubCell"/>
</dbReference>
<feature type="transmembrane region" description="Helical" evidence="5">
    <location>
        <begin position="118"/>
        <end position="140"/>
    </location>
</feature>
<dbReference type="AlphaFoldDB" id="A0A1M5D693"/>
<organism evidence="6 7">
    <name type="scientific">Lampropedia hyalina DSM 16112</name>
    <dbReference type="NCBI Taxonomy" id="1122156"/>
    <lineage>
        <taxon>Bacteria</taxon>
        <taxon>Pseudomonadati</taxon>
        <taxon>Pseudomonadota</taxon>
        <taxon>Betaproteobacteria</taxon>
        <taxon>Burkholderiales</taxon>
        <taxon>Comamonadaceae</taxon>
        <taxon>Lampropedia</taxon>
    </lineage>
</organism>
<dbReference type="NCBIfam" id="TIGR00997">
    <property type="entry name" value="ispZ"/>
    <property type="match status" value="1"/>
</dbReference>
<sequence length="187" mass="21104">MKFLFDVLPFILFFVAYRIWGIYAATAVAMAATAIQILASRLSGRKVEKMQWISLGLIGFFGGLTLVLRDNIFVMWKSTIVNWLMGGALLVAMQFMKKNPLKSLLGGQIQMPDRIWRGMTWSWIGFFLVMGLVNILVAYSVSEADWVNFKTFGGPVITLVFVVVQMLFISRHVSTKEVPEQEKGPSQ</sequence>
<feature type="transmembrane region" description="Helical" evidence="5">
    <location>
        <begin position="80"/>
        <end position="97"/>
    </location>
</feature>
<dbReference type="STRING" id="1122156.SAMN02745117_02315"/>
<evidence type="ECO:0000256" key="5">
    <source>
        <dbReference type="HAMAP-Rule" id="MF_00189"/>
    </source>
</evidence>
<dbReference type="HAMAP" id="MF_00189">
    <property type="entry name" value="YciB"/>
    <property type="match status" value="1"/>
</dbReference>